<keyword evidence="2" id="KW-1185">Reference proteome</keyword>
<dbReference type="Proteomes" id="UP000886501">
    <property type="component" value="Unassembled WGS sequence"/>
</dbReference>
<proteinExistence type="predicted"/>
<evidence type="ECO:0000313" key="2">
    <source>
        <dbReference type="Proteomes" id="UP000886501"/>
    </source>
</evidence>
<dbReference type="EMBL" id="MU118079">
    <property type="protein sequence ID" value="KAF9645746.1"/>
    <property type="molecule type" value="Genomic_DNA"/>
</dbReference>
<comment type="caution">
    <text evidence="1">The sequence shown here is derived from an EMBL/GenBank/DDBJ whole genome shotgun (WGS) entry which is preliminary data.</text>
</comment>
<name>A0ACB6Z804_THEGA</name>
<organism evidence="1 2">
    <name type="scientific">Thelephora ganbajun</name>
    <name type="common">Ganba fungus</name>
    <dbReference type="NCBI Taxonomy" id="370292"/>
    <lineage>
        <taxon>Eukaryota</taxon>
        <taxon>Fungi</taxon>
        <taxon>Dikarya</taxon>
        <taxon>Basidiomycota</taxon>
        <taxon>Agaricomycotina</taxon>
        <taxon>Agaricomycetes</taxon>
        <taxon>Thelephorales</taxon>
        <taxon>Thelephoraceae</taxon>
        <taxon>Thelephora</taxon>
    </lineage>
</organism>
<reference evidence="1" key="1">
    <citation type="submission" date="2019-10" db="EMBL/GenBank/DDBJ databases">
        <authorList>
            <consortium name="DOE Joint Genome Institute"/>
            <person name="Kuo A."/>
            <person name="Miyauchi S."/>
            <person name="Kiss E."/>
            <person name="Drula E."/>
            <person name="Kohler A."/>
            <person name="Sanchez-Garcia M."/>
            <person name="Andreopoulos B."/>
            <person name="Barry K.W."/>
            <person name="Bonito G."/>
            <person name="Buee M."/>
            <person name="Carver A."/>
            <person name="Chen C."/>
            <person name="Cichocki N."/>
            <person name="Clum A."/>
            <person name="Culley D."/>
            <person name="Crous P.W."/>
            <person name="Fauchery L."/>
            <person name="Girlanda M."/>
            <person name="Hayes R."/>
            <person name="Keri Z."/>
            <person name="Labutti K."/>
            <person name="Lipzen A."/>
            <person name="Lombard V."/>
            <person name="Magnuson J."/>
            <person name="Maillard F."/>
            <person name="Morin E."/>
            <person name="Murat C."/>
            <person name="Nolan M."/>
            <person name="Ohm R."/>
            <person name="Pangilinan J."/>
            <person name="Pereira M."/>
            <person name="Perotto S."/>
            <person name="Peter M."/>
            <person name="Riley R."/>
            <person name="Sitrit Y."/>
            <person name="Stielow B."/>
            <person name="Szollosi G."/>
            <person name="Zifcakova L."/>
            <person name="Stursova M."/>
            <person name="Spatafora J.W."/>
            <person name="Tedersoo L."/>
            <person name="Vaario L.-M."/>
            <person name="Yamada A."/>
            <person name="Yan M."/>
            <person name="Wang P."/>
            <person name="Xu J."/>
            <person name="Bruns T."/>
            <person name="Baldrian P."/>
            <person name="Vilgalys R."/>
            <person name="Henrissat B."/>
            <person name="Grigoriev I.V."/>
            <person name="Hibbett D."/>
            <person name="Nagy L.G."/>
            <person name="Martin F.M."/>
        </authorList>
    </citation>
    <scope>NUCLEOTIDE SEQUENCE</scope>
    <source>
        <strain evidence="1">P2</strain>
    </source>
</reference>
<protein>
    <submittedName>
        <fullName evidence="1">Tcp11-domain-containing protein</fullName>
    </submittedName>
</protein>
<accession>A0ACB6Z804</accession>
<gene>
    <name evidence="1" type="ORF">BDM02DRAFT_3156790</name>
</gene>
<evidence type="ECO:0000313" key="1">
    <source>
        <dbReference type="EMBL" id="KAF9645746.1"/>
    </source>
</evidence>
<sequence>MDDYMDDVTHDSPSLGHISRKRKADADDPASQDCQSPEPMTVDPIDGLLPIPRHHQWSGSSDGHIPAPFLEESNHPTPTCRSREPKRPKIQVTTTSAADNSPQQQRRKGTPCSPQRRGGRSCDSPHGYVEPITRSDSPKNRRHQKASALSTIDFDSPHIPSFLPIPNRETLKELDLEAVLCNPQLRHDLLFDSGLQFRPTSSRRKRDQAELYWTAVTRELECRCTCITWDELGRTLTVPVCICRDFRSPPTHNTAVILPNFRGKTLRTASRIRHLFSELLEVLLSVIQPLPSSILNSTVRPASFQPALDKIATQANYIRSILDPDLIQQEIYHGVWDASGLFQVLGETLKCHCAPMRDRNIEVMIQTAQSCVDGRNPASLTKAIRMCFDVLEFMKLDIANHQLQSLRPYLLRSAPEYEQITFQDKKKRENMDLSITRSWTRKAFTQLSTATRPNTINPRASASIFRSLRRSVQINITVIKAIINLIFNPKLPSPSEISSPEFLSNAGTGTTSQNPPPPITRSPCLAIEIPETLFLDVARLGIYTTDAVDLTAIYMLLLLYRQLVFSETSRAGWDGKGKASRKIVEAELVKLKSEIWAVAPPRLGSCFIPEARRLDYLGTGSRHDRGRSEDRGERRDKKERSRARSSKSELERWRKGIRDVALHVAARSKDVEWRAEASSTQTSSIPRLATSESIRPTPPLGTAILGLVERWCESNLKFGSPLSVLLREKLADAMLHMVMACYHNVNNLPPPSRPTPMSVSVSRDSQGTPRVVNQAGLLQYLPQGTVIGGSLGMETLNVEMKGIAERIAKIAKIHVDVYGVMYESEDGFLVVDV</sequence>
<reference evidence="1" key="2">
    <citation type="journal article" date="2020" name="Nat. Commun.">
        <title>Large-scale genome sequencing of mycorrhizal fungi provides insights into the early evolution of symbiotic traits.</title>
        <authorList>
            <person name="Miyauchi S."/>
            <person name="Kiss E."/>
            <person name="Kuo A."/>
            <person name="Drula E."/>
            <person name="Kohler A."/>
            <person name="Sanchez-Garcia M."/>
            <person name="Morin E."/>
            <person name="Andreopoulos B."/>
            <person name="Barry K.W."/>
            <person name="Bonito G."/>
            <person name="Buee M."/>
            <person name="Carver A."/>
            <person name="Chen C."/>
            <person name="Cichocki N."/>
            <person name="Clum A."/>
            <person name="Culley D."/>
            <person name="Crous P.W."/>
            <person name="Fauchery L."/>
            <person name="Girlanda M."/>
            <person name="Hayes R.D."/>
            <person name="Keri Z."/>
            <person name="LaButti K."/>
            <person name="Lipzen A."/>
            <person name="Lombard V."/>
            <person name="Magnuson J."/>
            <person name="Maillard F."/>
            <person name="Murat C."/>
            <person name="Nolan M."/>
            <person name="Ohm R.A."/>
            <person name="Pangilinan J."/>
            <person name="Pereira M.F."/>
            <person name="Perotto S."/>
            <person name="Peter M."/>
            <person name="Pfister S."/>
            <person name="Riley R."/>
            <person name="Sitrit Y."/>
            <person name="Stielow J.B."/>
            <person name="Szollosi G."/>
            <person name="Zifcakova L."/>
            <person name="Stursova M."/>
            <person name="Spatafora J.W."/>
            <person name="Tedersoo L."/>
            <person name="Vaario L.M."/>
            <person name="Yamada A."/>
            <person name="Yan M."/>
            <person name="Wang P."/>
            <person name="Xu J."/>
            <person name="Bruns T."/>
            <person name="Baldrian P."/>
            <person name="Vilgalys R."/>
            <person name="Dunand C."/>
            <person name="Henrissat B."/>
            <person name="Grigoriev I.V."/>
            <person name="Hibbett D."/>
            <person name="Nagy L.G."/>
            <person name="Martin F.M."/>
        </authorList>
    </citation>
    <scope>NUCLEOTIDE SEQUENCE</scope>
    <source>
        <strain evidence="1">P2</strain>
    </source>
</reference>